<dbReference type="PhylomeDB" id="K6UEU9"/>
<dbReference type="Proteomes" id="UP000006319">
    <property type="component" value="Chromosome 14"/>
</dbReference>
<keyword evidence="6" id="KW-0677">Repeat</keyword>
<dbReference type="SUPFAM" id="SSF48239">
    <property type="entry name" value="Terpenoid cyclases/Protein prenyltransferases"/>
    <property type="match status" value="1"/>
</dbReference>
<dbReference type="InterPro" id="IPR045089">
    <property type="entry name" value="PGGT1B-like"/>
</dbReference>
<keyword evidence="3" id="KW-0637">Prenyltransferase</keyword>
<feature type="domain" description="Prenyltransferase alpha-alpha toroid" evidence="11">
    <location>
        <begin position="4"/>
        <end position="75"/>
    </location>
</feature>
<dbReference type="eggNOG" id="KOG0366">
    <property type="taxonomic scope" value="Eukaryota"/>
</dbReference>
<proteinExistence type="inferred from homology"/>
<name>K6UEU9_PLACD</name>
<feature type="transmembrane region" description="Helical" evidence="10">
    <location>
        <begin position="307"/>
        <end position="324"/>
    </location>
</feature>
<evidence type="ECO:0000256" key="10">
    <source>
        <dbReference type="SAM" id="Phobius"/>
    </source>
</evidence>
<dbReference type="InterPro" id="IPR001330">
    <property type="entry name" value="Prenyltrans"/>
</dbReference>
<sequence>MDLDLNLHAKYFLNTIKEKLGNNSPNSSVSSKYESIFISAIFWVLSGLTIVRKNRKSLDEVLDRKVIDTLYSIVMHCLEKKKIKQKYIYKLKKEKHFLSNEDIDQIVGKSKSDPNGFYAVVCAKGEDSGLPSQCENVTIGHSPIGGNIPQMENDNFTNEGKPHDGLGCLNCVGAEGGGSKKTYDEMAVLTEGSNAKRMIGSPECANRVEGEESNRMVKTIPVGKRKKKRFHLSGFSPCNKSSLYEANVISTLSAIQILFLLNKISEEDISTKMILEIYNFVYFLFDEKKGFYHFSLSSARFQFDGDMRFMFCALSILYFLSLLLKKRNIRISLYNNDERCAHWILTCLNLDGGFSNVPGSESHAGTTFCAINSLNLLRVRGSGNYLSGNSLLRGKLIRWLCDRYDNMGINGRVGKDHDVCYAWWVLGSLVALKTNLTKLFNVNILITFILTCQDKRKGGFSRMAFKNHGGRNNAFNFYEGQNLSHQEADLFHSFFALCALSLIYHNFCHYKKKHRKKFRLFCGDVIPQQLESTLTQMVNVHVSFAMPVRMTFSAPVPVEHCVCRR</sequence>
<keyword evidence="13" id="KW-1185">Reference proteome</keyword>
<dbReference type="GO" id="GO:0004663">
    <property type="term" value="F:Rab geranylgeranyltransferase activity"/>
    <property type="evidence" value="ECO:0007669"/>
    <property type="project" value="TreeGrafter"/>
</dbReference>
<dbReference type="VEuPathDB" id="PlasmoDB:PCYB_144090"/>
<dbReference type="EMBL" id="DF157106">
    <property type="protein sequence ID" value="GAB68981.1"/>
    <property type="molecule type" value="Genomic_DNA"/>
</dbReference>
<evidence type="ECO:0000256" key="1">
    <source>
        <dbReference type="ARBA" id="ARBA00001947"/>
    </source>
</evidence>
<evidence type="ECO:0000256" key="2">
    <source>
        <dbReference type="ARBA" id="ARBA00010497"/>
    </source>
</evidence>
<evidence type="ECO:0000256" key="7">
    <source>
        <dbReference type="ARBA" id="ARBA00022833"/>
    </source>
</evidence>
<evidence type="ECO:0000313" key="13">
    <source>
        <dbReference type="Proteomes" id="UP000006319"/>
    </source>
</evidence>
<dbReference type="AlphaFoldDB" id="K6UEU9"/>
<keyword evidence="7" id="KW-0862">Zinc</keyword>
<dbReference type="PANTHER" id="PTHR11774:SF11">
    <property type="entry name" value="GERANYLGERANYL TRANSFERASE TYPE-2 SUBUNIT BETA"/>
    <property type="match status" value="1"/>
</dbReference>
<feature type="transmembrane region" description="Helical" evidence="10">
    <location>
        <begin position="490"/>
        <end position="507"/>
    </location>
</feature>
<keyword evidence="10" id="KW-0812">Transmembrane</keyword>
<reference evidence="12 13" key="1">
    <citation type="journal article" date="2012" name="Nat. Genet.">
        <title>Plasmodium cynomolgi genome sequences provide insight into Plasmodium vivax and the monkey malaria clade.</title>
        <authorList>
            <person name="Tachibana S."/>
            <person name="Sullivan S.A."/>
            <person name="Kawai S."/>
            <person name="Nakamura S."/>
            <person name="Kim H.R."/>
            <person name="Goto N."/>
            <person name="Arisue N."/>
            <person name="Palacpac N.M.Q."/>
            <person name="Honma H."/>
            <person name="Yagi M."/>
            <person name="Tougan T."/>
            <person name="Katakai Y."/>
            <person name="Kaneko O."/>
            <person name="Mita T."/>
            <person name="Kita K."/>
            <person name="Yasutomi Y."/>
            <person name="Sutton P.L."/>
            <person name="Shakhbatyan R."/>
            <person name="Horii T."/>
            <person name="Yasunaga T."/>
            <person name="Barnwell J.W."/>
            <person name="Escalante A.A."/>
            <person name="Carlton J.M."/>
            <person name="Tanabe K."/>
        </authorList>
    </citation>
    <scope>NUCLEOTIDE SEQUENCE [LARGE SCALE GENOMIC DNA]</scope>
    <source>
        <strain evidence="12 13">B</strain>
    </source>
</reference>
<evidence type="ECO:0000256" key="4">
    <source>
        <dbReference type="ARBA" id="ARBA00022679"/>
    </source>
</evidence>
<evidence type="ECO:0000256" key="8">
    <source>
        <dbReference type="ARBA" id="ARBA00030816"/>
    </source>
</evidence>
<evidence type="ECO:0000256" key="5">
    <source>
        <dbReference type="ARBA" id="ARBA00022723"/>
    </source>
</evidence>
<comment type="similarity">
    <text evidence="2">Belongs to the protein prenyltransferase subunit beta family.</text>
</comment>
<organism evidence="12 13">
    <name type="scientific">Plasmodium cynomolgi (strain B)</name>
    <dbReference type="NCBI Taxonomy" id="1120755"/>
    <lineage>
        <taxon>Eukaryota</taxon>
        <taxon>Sar</taxon>
        <taxon>Alveolata</taxon>
        <taxon>Apicomplexa</taxon>
        <taxon>Aconoidasida</taxon>
        <taxon>Haemosporida</taxon>
        <taxon>Plasmodiidae</taxon>
        <taxon>Plasmodium</taxon>
        <taxon>Plasmodium (Plasmodium)</taxon>
    </lineage>
</organism>
<evidence type="ECO:0000256" key="6">
    <source>
        <dbReference type="ARBA" id="ARBA00022737"/>
    </source>
</evidence>
<gene>
    <name evidence="12" type="ORF">PCYB_144090</name>
</gene>
<dbReference type="Pfam" id="PF00432">
    <property type="entry name" value="Prenyltrans"/>
    <property type="match status" value="2"/>
</dbReference>
<dbReference type="GeneID" id="14695362"/>
<keyword evidence="10" id="KW-1133">Transmembrane helix</keyword>
<dbReference type="Gene3D" id="1.50.10.20">
    <property type="match status" value="1"/>
</dbReference>
<dbReference type="InterPro" id="IPR008930">
    <property type="entry name" value="Terpenoid_cyclase/PrenylTrfase"/>
</dbReference>
<dbReference type="PANTHER" id="PTHR11774">
    <property type="entry name" value="GERANYLGERANYL TRANSFERASE TYPE BETA SUBUNIT"/>
    <property type="match status" value="1"/>
</dbReference>
<evidence type="ECO:0000259" key="11">
    <source>
        <dbReference type="Pfam" id="PF00432"/>
    </source>
</evidence>
<keyword evidence="5" id="KW-0479">Metal-binding</keyword>
<dbReference type="GO" id="GO:0005968">
    <property type="term" value="C:Rab-protein geranylgeranyltransferase complex"/>
    <property type="evidence" value="ECO:0007669"/>
    <property type="project" value="TreeGrafter"/>
</dbReference>
<dbReference type="RefSeq" id="XP_004224928.1">
    <property type="nucleotide sequence ID" value="XM_004224880.1"/>
</dbReference>
<comment type="cofactor">
    <cofactor evidence="1">
        <name>Zn(2+)</name>
        <dbReference type="ChEBI" id="CHEBI:29105"/>
    </cofactor>
</comment>
<evidence type="ECO:0000256" key="3">
    <source>
        <dbReference type="ARBA" id="ARBA00022602"/>
    </source>
</evidence>
<dbReference type="GO" id="GO:0046872">
    <property type="term" value="F:metal ion binding"/>
    <property type="evidence" value="ECO:0007669"/>
    <property type="project" value="UniProtKB-KW"/>
</dbReference>
<accession>K6UEU9</accession>
<keyword evidence="10" id="KW-0472">Membrane</keyword>
<protein>
    <recommendedName>
        <fullName evidence="8">Geranylgeranyl transferase type II subunit beta</fullName>
    </recommendedName>
    <alternativeName>
        <fullName evidence="9">Type II protein geranyl-geranyltransferase subunit beta</fullName>
    </alternativeName>
</protein>
<dbReference type="OrthoDB" id="24893at2759"/>
<keyword evidence="4 12" id="KW-0808">Transferase</keyword>
<feature type="domain" description="Prenyltransferase alpha-alpha toroid" evidence="11">
    <location>
        <begin position="232"/>
        <end position="511"/>
    </location>
</feature>
<evidence type="ECO:0000313" key="12">
    <source>
        <dbReference type="EMBL" id="GAB68981.1"/>
    </source>
</evidence>
<evidence type="ECO:0000256" key="9">
    <source>
        <dbReference type="ARBA" id="ARBA00032766"/>
    </source>
</evidence>
<dbReference type="OMA" id="DVCYAWW"/>
<dbReference type="KEGG" id="pcy:PCYB_144090"/>